<dbReference type="EMBL" id="CAJVQB010005356">
    <property type="protein sequence ID" value="CAG8659639.1"/>
    <property type="molecule type" value="Genomic_DNA"/>
</dbReference>
<proteinExistence type="predicted"/>
<evidence type="ECO:0000313" key="1">
    <source>
        <dbReference type="EMBL" id="CAG8659639.1"/>
    </source>
</evidence>
<sequence>MPKVKPNNSYYKPSQEKILATRTGVIPANTKKATDKWVQILKNWCQTVGYNYGIETINNKDQLKTEMTEFILEK</sequence>
<comment type="caution">
    <text evidence="1">The sequence shown here is derived from an EMBL/GenBank/DDBJ whole genome shotgun (WGS) entry which is preliminary data.</text>
</comment>
<keyword evidence="2" id="KW-1185">Reference proteome</keyword>
<gene>
    <name evidence="1" type="ORF">GMARGA_LOCUS9810</name>
</gene>
<protein>
    <submittedName>
        <fullName evidence="1">31708_t:CDS:1</fullName>
    </submittedName>
</protein>
<dbReference type="Proteomes" id="UP000789901">
    <property type="component" value="Unassembled WGS sequence"/>
</dbReference>
<evidence type="ECO:0000313" key="2">
    <source>
        <dbReference type="Proteomes" id="UP000789901"/>
    </source>
</evidence>
<accession>A0ABN7URI3</accession>
<reference evidence="1 2" key="1">
    <citation type="submission" date="2021-06" db="EMBL/GenBank/DDBJ databases">
        <authorList>
            <person name="Kallberg Y."/>
            <person name="Tangrot J."/>
            <person name="Rosling A."/>
        </authorList>
    </citation>
    <scope>NUCLEOTIDE SEQUENCE [LARGE SCALE GENOMIC DNA]</scope>
    <source>
        <strain evidence="1 2">120-4 pot B 10/14</strain>
    </source>
</reference>
<organism evidence="1 2">
    <name type="scientific">Gigaspora margarita</name>
    <dbReference type="NCBI Taxonomy" id="4874"/>
    <lineage>
        <taxon>Eukaryota</taxon>
        <taxon>Fungi</taxon>
        <taxon>Fungi incertae sedis</taxon>
        <taxon>Mucoromycota</taxon>
        <taxon>Glomeromycotina</taxon>
        <taxon>Glomeromycetes</taxon>
        <taxon>Diversisporales</taxon>
        <taxon>Gigasporaceae</taxon>
        <taxon>Gigaspora</taxon>
    </lineage>
</organism>
<name>A0ABN7URI3_GIGMA</name>